<dbReference type="AlphaFoldDB" id="A0A087GZ99"/>
<proteinExistence type="predicted"/>
<dbReference type="GO" id="GO:0032543">
    <property type="term" value="P:mitochondrial translation"/>
    <property type="evidence" value="ECO:0007669"/>
    <property type="project" value="TreeGrafter"/>
</dbReference>
<dbReference type="EC" id="6.1.1.21" evidence="1"/>
<dbReference type="GO" id="GO:0005739">
    <property type="term" value="C:mitochondrion"/>
    <property type="evidence" value="ECO:0007669"/>
    <property type="project" value="TreeGrafter"/>
</dbReference>
<dbReference type="OrthoDB" id="1906957at2759"/>
<dbReference type="Gene3D" id="3.40.50.800">
    <property type="entry name" value="Anticodon-binding domain"/>
    <property type="match status" value="1"/>
</dbReference>
<dbReference type="SUPFAM" id="SSF55681">
    <property type="entry name" value="Class II aaRS and biotin synthetases"/>
    <property type="match status" value="1"/>
</dbReference>
<dbReference type="InterPro" id="IPR036621">
    <property type="entry name" value="Anticodon-bd_dom_sf"/>
</dbReference>
<dbReference type="SUPFAM" id="SSF52954">
    <property type="entry name" value="Class II aaRS ABD-related"/>
    <property type="match status" value="1"/>
</dbReference>
<dbReference type="GO" id="GO:0006427">
    <property type="term" value="P:histidyl-tRNA aminoacylation"/>
    <property type="evidence" value="ECO:0007669"/>
    <property type="project" value="TreeGrafter"/>
</dbReference>
<gene>
    <name evidence="8" type="ordered locus">AALP_Aa5g253600</name>
</gene>
<keyword evidence="3" id="KW-0067">ATP-binding</keyword>
<dbReference type="Gene3D" id="3.30.930.10">
    <property type="entry name" value="Bira Bifunctional Protein, Domain 2"/>
    <property type="match status" value="1"/>
</dbReference>
<dbReference type="FunFam" id="3.40.50.800:FF:000012">
    <property type="entry name" value="Histidine--tRNA ligase, cytoplasmic"/>
    <property type="match status" value="1"/>
</dbReference>
<dbReference type="GO" id="GO:0005524">
    <property type="term" value="F:ATP binding"/>
    <property type="evidence" value="ECO:0007669"/>
    <property type="project" value="UniProtKB-KW"/>
</dbReference>
<dbReference type="Proteomes" id="UP000029120">
    <property type="component" value="Chromosome 5"/>
</dbReference>
<dbReference type="GO" id="GO:0003723">
    <property type="term" value="F:RNA binding"/>
    <property type="evidence" value="ECO:0007669"/>
    <property type="project" value="TreeGrafter"/>
</dbReference>
<dbReference type="PANTHER" id="PTHR11476">
    <property type="entry name" value="HISTIDYL-TRNA SYNTHETASE"/>
    <property type="match status" value="1"/>
</dbReference>
<organism evidence="8 9">
    <name type="scientific">Arabis alpina</name>
    <name type="common">Alpine rock-cress</name>
    <dbReference type="NCBI Taxonomy" id="50452"/>
    <lineage>
        <taxon>Eukaryota</taxon>
        <taxon>Viridiplantae</taxon>
        <taxon>Streptophyta</taxon>
        <taxon>Embryophyta</taxon>
        <taxon>Tracheophyta</taxon>
        <taxon>Spermatophyta</taxon>
        <taxon>Magnoliopsida</taxon>
        <taxon>eudicotyledons</taxon>
        <taxon>Gunneridae</taxon>
        <taxon>Pentapetalae</taxon>
        <taxon>rosids</taxon>
        <taxon>malvids</taxon>
        <taxon>Brassicales</taxon>
        <taxon>Brassicaceae</taxon>
        <taxon>Arabideae</taxon>
        <taxon>Arabis</taxon>
    </lineage>
</organism>
<dbReference type="InterPro" id="IPR004154">
    <property type="entry name" value="Anticodon-bd"/>
</dbReference>
<dbReference type="eggNOG" id="KOG1936">
    <property type="taxonomic scope" value="Eukaryota"/>
</dbReference>
<dbReference type="Gramene" id="KFK35201">
    <property type="protein sequence ID" value="KFK35201"/>
    <property type="gene ID" value="AALP_AA5G253600"/>
</dbReference>
<dbReference type="OMA" id="KAGIPWM"/>
<dbReference type="InterPro" id="IPR041715">
    <property type="entry name" value="HisRS-like_core"/>
</dbReference>
<reference evidence="9" key="1">
    <citation type="journal article" date="2015" name="Nat. Plants">
        <title>Genome expansion of Arabis alpina linked with retrotransposition and reduced symmetric DNA methylation.</title>
        <authorList>
            <person name="Willing E.M."/>
            <person name="Rawat V."/>
            <person name="Mandakova T."/>
            <person name="Maumus F."/>
            <person name="James G.V."/>
            <person name="Nordstroem K.J."/>
            <person name="Becker C."/>
            <person name="Warthmann N."/>
            <person name="Chica C."/>
            <person name="Szarzynska B."/>
            <person name="Zytnicki M."/>
            <person name="Albani M.C."/>
            <person name="Kiefer C."/>
            <person name="Bergonzi S."/>
            <person name="Castaings L."/>
            <person name="Mateos J.L."/>
            <person name="Berns M.C."/>
            <person name="Bujdoso N."/>
            <person name="Piofczyk T."/>
            <person name="de Lorenzo L."/>
            <person name="Barrero-Sicilia C."/>
            <person name="Mateos I."/>
            <person name="Piednoel M."/>
            <person name="Hagmann J."/>
            <person name="Chen-Min-Tao R."/>
            <person name="Iglesias-Fernandez R."/>
            <person name="Schuster S.C."/>
            <person name="Alonso-Blanco C."/>
            <person name="Roudier F."/>
            <person name="Carbonero P."/>
            <person name="Paz-Ares J."/>
            <person name="Davis S.J."/>
            <person name="Pecinka A."/>
            <person name="Quesneville H."/>
            <person name="Colot V."/>
            <person name="Lysak M.A."/>
            <person name="Weigel D."/>
            <person name="Coupland G."/>
            <person name="Schneeberger K."/>
        </authorList>
    </citation>
    <scope>NUCLEOTIDE SEQUENCE [LARGE SCALE GENOMIC DNA]</scope>
    <source>
        <strain evidence="9">cv. Pajares</strain>
    </source>
</reference>
<keyword evidence="2" id="KW-0547">Nucleotide-binding</keyword>
<evidence type="ECO:0000256" key="5">
    <source>
        <dbReference type="ARBA" id="ARBA00047639"/>
    </source>
</evidence>
<evidence type="ECO:0000256" key="1">
    <source>
        <dbReference type="ARBA" id="ARBA00012815"/>
    </source>
</evidence>
<evidence type="ECO:0000259" key="7">
    <source>
        <dbReference type="Pfam" id="PF13393"/>
    </source>
</evidence>
<evidence type="ECO:0000256" key="2">
    <source>
        <dbReference type="ARBA" id="ARBA00022741"/>
    </source>
</evidence>
<dbReference type="Pfam" id="PF03129">
    <property type="entry name" value="HGTP_anticodon"/>
    <property type="match status" value="1"/>
</dbReference>
<evidence type="ECO:0000259" key="6">
    <source>
        <dbReference type="Pfam" id="PF03129"/>
    </source>
</evidence>
<protein>
    <recommendedName>
        <fullName evidence="1">histidine--tRNA ligase</fullName>
        <ecNumber evidence="1">6.1.1.21</ecNumber>
    </recommendedName>
</protein>
<sequence length="223" mass="24942">MELLKELEDKKIGVEALEDLRILFEALEGSNCIDKIVFDLSLARGLDYYTGVIFEAVCKGAEVGSIGAGRRYDNLIGTVFTILEDLKKQQQNQEVRSRGTQVLICVIAENKLTEAAKLASPLWAANVKTEFLVSKRRTKHFDYAKKCGIPWMVIFEEGERKKGVVTLKKIVKDSEVEYKGVPIDSFDKKLSKLLTTGSAGFGWNQAKYVLVAFLLLIVMTIAE</sequence>
<dbReference type="EMBL" id="CM002873">
    <property type="protein sequence ID" value="KFK35201.1"/>
    <property type="molecule type" value="Genomic_DNA"/>
</dbReference>
<dbReference type="Pfam" id="PF13393">
    <property type="entry name" value="tRNA-synt_His"/>
    <property type="match status" value="1"/>
</dbReference>
<evidence type="ECO:0000313" key="8">
    <source>
        <dbReference type="EMBL" id="KFK35201.1"/>
    </source>
</evidence>
<dbReference type="InterPro" id="IPR045864">
    <property type="entry name" value="aa-tRNA-synth_II/BPL/LPL"/>
</dbReference>
<feature type="domain" description="Anticodon-binding" evidence="6">
    <location>
        <begin position="101"/>
        <end position="192"/>
    </location>
</feature>
<evidence type="ECO:0000256" key="3">
    <source>
        <dbReference type="ARBA" id="ARBA00022840"/>
    </source>
</evidence>
<keyword evidence="4" id="KW-0648">Protein biosynthesis</keyword>
<dbReference type="GO" id="GO:0004821">
    <property type="term" value="F:histidine-tRNA ligase activity"/>
    <property type="evidence" value="ECO:0007669"/>
    <property type="project" value="UniProtKB-EC"/>
</dbReference>
<feature type="domain" description="Class II Histidinyl-tRNA synthetase (HisRS)-like catalytic core" evidence="7">
    <location>
        <begin position="4"/>
        <end position="77"/>
    </location>
</feature>
<evidence type="ECO:0000313" key="9">
    <source>
        <dbReference type="Proteomes" id="UP000029120"/>
    </source>
</evidence>
<evidence type="ECO:0000256" key="4">
    <source>
        <dbReference type="ARBA" id="ARBA00022917"/>
    </source>
</evidence>
<dbReference type="GO" id="GO:0005829">
    <property type="term" value="C:cytosol"/>
    <property type="evidence" value="ECO:0007669"/>
    <property type="project" value="TreeGrafter"/>
</dbReference>
<keyword evidence="9" id="KW-1185">Reference proteome</keyword>
<name>A0A087GZ99_ARAAL</name>
<dbReference type="PANTHER" id="PTHR11476:SF7">
    <property type="entry name" value="HISTIDINE--TRNA LIGASE"/>
    <property type="match status" value="1"/>
</dbReference>
<accession>A0A087GZ99</accession>
<comment type="catalytic activity">
    <reaction evidence="5">
        <text>tRNA(His) + L-histidine + ATP = L-histidyl-tRNA(His) + AMP + diphosphate + H(+)</text>
        <dbReference type="Rhea" id="RHEA:17313"/>
        <dbReference type="Rhea" id="RHEA-COMP:9665"/>
        <dbReference type="Rhea" id="RHEA-COMP:9689"/>
        <dbReference type="ChEBI" id="CHEBI:15378"/>
        <dbReference type="ChEBI" id="CHEBI:30616"/>
        <dbReference type="ChEBI" id="CHEBI:33019"/>
        <dbReference type="ChEBI" id="CHEBI:57595"/>
        <dbReference type="ChEBI" id="CHEBI:78442"/>
        <dbReference type="ChEBI" id="CHEBI:78527"/>
        <dbReference type="ChEBI" id="CHEBI:456215"/>
        <dbReference type="EC" id="6.1.1.21"/>
    </reaction>
</comment>